<comment type="caution">
    <text evidence="3">The sequence shown here is derived from an EMBL/GenBank/DDBJ whole genome shotgun (WGS) entry which is preliminary data.</text>
</comment>
<feature type="region of interest" description="Disordered" evidence="1">
    <location>
        <begin position="257"/>
        <end position="320"/>
    </location>
</feature>
<dbReference type="VEuPathDB" id="FungiDB:H257_12487"/>
<reference evidence="3 4" key="1">
    <citation type="submission" date="2018-08" db="EMBL/GenBank/DDBJ databases">
        <title>Aphanomyces genome sequencing and annotation.</title>
        <authorList>
            <person name="Minardi D."/>
            <person name="Oidtmann B."/>
            <person name="Van Der Giezen M."/>
            <person name="Studholme D.J."/>
        </authorList>
    </citation>
    <scope>NUCLEOTIDE SEQUENCE [LARGE SCALE GENOMIC DNA]</scope>
    <source>
        <strain evidence="3 4">D2</strain>
    </source>
</reference>
<dbReference type="AlphaFoldDB" id="A0A397CKP2"/>
<dbReference type="InterPro" id="IPR045026">
    <property type="entry name" value="LIMYB"/>
</dbReference>
<proteinExistence type="predicted"/>
<dbReference type="Pfam" id="PF12776">
    <property type="entry name" value="Myb_DNA-bind_3"/>
    <property type="match status" value="1"/>
</dbReference>
<dbReference type="InterPro" id="IPR024752">
    <property type="entry name" value="Myb/SANT-like_dom"/>
</dbReference>
<feature type="domain" description="Myb/SANT-like" evidence="2">
    <location>
        <begin position="117"/>
        <end position="209"/>
    </location>
</feature>
<dbReference type="PANTHER" id="PTHR47584:SF14">
    <property type="entry name" value="L10-INTERACTING MYB DOMAIN-CONTAINING PROTEIN-LIKE"/>
    <property type="match status" value="1"/>
</dbReference>
<feature type="compositionally biased region" description="Acidic residues" evidence="1">
    <location>
        <begin position="267"/>
        <end position="291"/>
    </location>
</feature>
<dbReference type="PANTHER" id="PTHR47584">
    <property type="match status" value="1"/>
</dbReference>
<evidence type="ECO:0000313" key="4">
    <source>
        <dbReference type="Proteomes" id="UP000266643"/>
    </source>
</evidence>
<evidence type="ECO:0000259" key="2">
    <source>
        <dbReference type="Pfam" id="PF12776"/>
    </source>
</evidence>
<dbReference type="Proteomes" id="UP000266643">
    <property type="component" value="Unassembled WGS sequence"/>
</dbReference>
<organism evidence="3 4">
    <name type="scientific">Aphanomyces astaci</name>
    <name type="common">Crayfish plague agent</name>
    <dbReference type="NCBI Taxonomy" id="112090"/>
    <lineage>
        <taxon>Eukaryota</taxon>
        <taxon>Sar</taxon>
        <taxon>Stramenopiles</taxon>
        <taxon>Oomycota</taxon>
        <taxon>Saprolegniomycetes</taxon>
        <taxon>Saprolegniales</taxon>
        <taxon>Verrucalvaceae</taxon>
        <taxon>Aphanomyces</taxon>
    </lineage>
</organism>
<evidence type="ECO:0000313" key="3">
    <source>
        <dbReference type="EMBL" id="RHY45228.1"/>
    </source>
</evidence>
<name>A0A397CKP2_APHAT</name>
<evidence type="ECO:0000256" key="1">
    <source>
        <dbReference type="SAM" id="MobiDB-lite"/>
    </source>
</evidence>
<dbReference type="EMBL" id="QUTD01008684">
    <property type="protein sequence ID" value="RHY45228.1"/>
    <property type="molecule type" value="Genomic_DNA"/>
</dbReference>
<dbReference type="VEuPathDB" id="FungiDB:H257_17444"/>
<sequence length="418" mass="47268">MMGTVTVCVLKEVIVVNFFGRLKTLWAMCSDCYRWRRQNYDVLFQTCVAITNVHIRMHPLRADDGDVNVQYVNRLNAIGTKTVKGKKSSAQHQVEHPFQAPFPFLPRSHAEDTMGIWTDELDMTWLQELVYQVTVLGKKSNSGYKKEAWVAVLDKLNRAHRQALKMSQLKSRHDIVKGMYGVLSKIVNSSGMGWESETCRVQCLATTWESMLEGKPKAWALWRNKRFPQFHLCECLFQGTLATGQFAVASVAVESTGTPQLDMSPPDFDEVDDEQTPNGGLDEDVEDEADDTSNQVTSNQDDRSRRVSAGGRPTKRLRPSMASKLSSDFMAVQASATKEFELLSSVLLPAHGQHAKAQERAIQVLQSEFEDVLDIDEMVAAFEIMENETRAAMFLCMTGAPREMWLKRQLEMQRNTSI</sequence>
<accession>A0A397CKP2</accession>
<protein>
    <recommendedName>
        <fullName evidence="2">Myb/SANT-like domain-containing protein</fullName>
    </recommendedName>
</protein>
<gene>
    <name evidence="3" type="ORF">DYB30_012521</name>
</gene>